<dbReference type="EMBL" id="JBFDAA010000003">
    <property type="protein sequence ID" value="KAL1138600.1"/>
    <property type="molecule type" value="Genomic_DNA"/>
</dbReference>
<name>A0ABD0YRI6_9HEMI</name>
<gene>
    <name evidence="1" type="ORF">AAG570_008663</name>
</gene>
<dbReference type="InterPro" id="IPR036728">
    <property type="entry name" value="PBP_GOBP_sf"/>
</dbReference>
<reference evidence="1 2" key="1">
    <citation type="submission" date="2024-07" db="EMBL/GenBank/DDBJ databases">
        <title>Chromosome-level genome assembly of the water stick insect Ranatra chinensis (Heteroptera: Nepidae).</title>
        <authorList>
            <person name="Liu X."/>
        </authorList>
    </citation>
    <scope>NUCLEOTIDE SEQUENCE [LARGE SCALE GENOMIC DNA]</scope>
    <source>
        <strain evidence="1">Cailab_2021Rc</strain>
        <tissue evidence="1">Muscle</tissue>
    </source>
</reference>
<keyword evidence="2" id="KW-1185">Reference proteome</keyword>
<proteinExistence type="predicted"/>
<dbReference type="Gene3D" id="1.10.238.20">
    <property type="entry name" value="Pheromone/general odorant binding protein domain"/>
    <property type="match status" value="1"/>
</dbReference>
<dbReference type="SMART" id="SM00708">
    <property type="entry name" value="PhBP"/>
    <property type="match status" value="1"/>
</dbReference>
<evidence type="ECO:0000313" key="1">
    <source>
        <dbReference type="EMBL" id="KAL1138600.1"/>
    </source>
</evidence>
<dbReference type="SUPFAM" id="SSF47565">
    <property type="entry name" value="Insect pheromone/odorant-binding proteins"/>
    <property type="match status" value="1"/>
</dbReference>
<evidence type="ECO:0000313" key="2">
    <source>
        <dbReference type="Proteomes" id="UP001558652"/>
    </source>
</evidence>
<dbReference type="AlphaFoldDB" id="A0ABD0YRI6"/>
<sequence>MRLERAFTLHIECRLVGDIELLNQRKTPSTTDGKCVLACLMKKVGLMNENGQFSADYLKTMAPHVHMGNQQQISMVQTLADGCSAEIPKALDECETAAKIDECIARKGKELGLVSPPPPPPPPPMG</sequence>
<accession>A0ABD0YRI6</accession>
<organism evidence="1 2">
    <name type="scientific">Ranatra chinensis</name>
    <dbReference type="NCBI Taxonomy" id="642074"/>
    <lineage>
        <taxon>Eukaryota</taxon>
        <taxon>Metazoa</taxon>
        <taxon>Ecdysozoa</taxon>
        <taxon>Arthropoda</taxon>
        <taxon>Hexapoda</taxon>
        <taxon>Insecta</taxon>
        <taxon>Pterygota</taxon>
        <taxon>Neoptera</taxon>
        <taxon>Paraneoptera</taxon>
        <taxon>Hemiptera</taxon>
        <taxon>Heteroptera</taxon>
        <taxon>Panheteroptera</taxon>
        <taxon>Nepomorpha</taxon>
        <taxon>Nepidae</taxon>
        <taxon>Ranatrinae</taxon>
        <taxon>Ranatra</taxon>
    </lineage>
</organism>
<protein>
    <submittedName>
        <fullName evidence="1">Uncharacterized protein</fullName>
    </submittedName>
</protein>
<dbReference type="Proteomes" id="UP001558652">
    <property type="component" value="Unassembled WGS sequence"/>
</dbReference>
<dbReference type="CDD" id="cd23992">
    <property type="entry name" value="PBP_GOBP"/>
    <property type="match status" value="1"/>
</dbReference>
<comment type="caution">
    <text evidence="1">The sequence shown here is derived from an EMBL/GenBank/DDBJ whole genome shotgun (WGS) entry which is preliminary data.</text>
</comment>
<dbReference type="InterPro" id="IPR006170">
    <property type="entry name" value="PBP/GOBP"/>
</dbReference>
<dbReference type="Pfam" id="PF01395">
    <property type="entry name" value="PBP_GOBP"/>
    <property type="match status" value="1"/>
</dbReference>